<evidence type="ECO:0000256" key="2">
    <source>
        <dbReference type="SAM" id="SignalP"/>
    </source>
</evidence>
<evidence type="ECO:0000256" key="1">
    <source>
        <dbReference type="ARBA" id="ARBA00022801"/>
    </source>
</evidence>
<gene>
    <name evidence="4" type="ORF">JIN84_04940</name>
</gene>
<proteinExistence type="predicted"/>
<organism evidence="4 5">
    <name type="scientific">Luteolibacter yonseiensis</name>
    <dbReference type="NCBI Taxonomy" id="1144680"/>
    <lineage>
        <taxon>Bacteria</taxon>
        <taxon>Pseudomonadati</taxon>
        <taxon>Verrucomicrobiota</taxon>
        <taxon>Verrucomicrobiia</taxon>
        <taxon>Verrucomicrobiales</taxon>
        <taxon>Verrucomicrobiaceae</taxon>
        <taxon>Luteolibacter</taxon>
    </lineage>
</organism>
<evidence type="ECO:0000259" key="3">
    <source>
        <dbReference type="Pfam" id="PF03629"/>
    </source>
</evidence>
<feature type="domain" description="Sialate O-acetylesterase" evidence="3">
    <location>
        <begin position="42"/>
        <end position="265"/>
    </location>
</feature>
<dbReference type="PANTHER" id="PTHR31988:SF19">
    <property type="entry name" value="9-O-ACETYL-N-ACETYLNEURAMINIC ACID DEACETYLASE-RELATED"/>
    <property type="match status" value="1"/>
</dbReference>
<dbReference type="Gene3D" id="3.40.50.1110">
    <property type="entry name" value="SGNH hydrolase"/>
    <property type="match status" value="1"/>
</dbReference>
<dbReference type="EMBL" id="JAENIK010000004">
    <property type="protein sequence ID" value="MBK1814949.1"/>
    <property type="molecule type" value="Genomic_DNA"/>
</dbReference>
<sequence>MKRITCLLSPARVLLGVLATCCMPLQAEPPTPVAPPVKKQEFHVYLLMGQSNMCGRDTRELAGQVDNPKVLALGPDGKWVVARDPMFPKAGRIEPGAGPGIPFASRMLAAGGKAGIGLVPCAVGGTKLERWVKGGDLYQNALSQARVAAKDGIISGVLWHQGESDSEKMETAGTYEARLKQMLTDLRADLKQPELPIVVGQIGDFMDEKKFPGAETVRKAIRRMPQLLEHVGYADSARLKDKGDKLHFDTDGSKQLGERFAKAMLELEKK</sequence>
<comment type="caution">
    <text evidence="4">The sequence shown here is derived from an EMBL/GenBank/DDBJ whole genome shotgun (WGS) entry which is preliminary data.</text>
</comment>
<dbReference type="PANTHER" id="PTHR31988">
    <property type="entry name" value="ESTERASE, PUTATIVE (DUF303)-RELATED"/>
    <property type="match status" value="1"/>
</dbReference>
<dbReference type="InterPro" id="IPR005181">
    <property type="entry name" value="SASA"/>
</dbReference>
<protein>
    <submittedName>
        <fullName evidence="4">Sialate O-acetylesterase</fullName>
    </submittedName>
</protein>
<keyword evidence="5" id="KW-1185">Reference proteome</keyword>
<dbReference type="InterPro" id="IPR036514">
    <property type="entry name" value="SGNH_hydro_sf"/>
</dbReference>
<feature type="chain" id="PRO_5037412507" evidence="2">
    <location>
        <begin position="28"/>
        <end position="270"/>
    </location>
</feature>
<name>A0A934R1C2_9BACT</name>
<keyword evidence="1" id="KW-0378">Hydrolase</keyword>
<dbReference type="Proteomes" id="UP000600139">
    <property type="component" value="Unassembled WGS sequence"/>
</dbReference>
<keyword evidence="2" id="KW-0732">Signal</keyword>
<dbReference type="Pfam" id="PF03629">
    <property type="entry name" value="SASA"/>
    <property type="match status" value="1"/>
</dbReference>
<dbReference type="RefSeq" id="WP_200349897.1">
    <property type="nucleotide sequence ID" value="NZ_BAABHZ010000010.1"/>
</dbReference>
<accession>A0A934R1C2</accession>
<dbReference type="AlphaFoldDB" id="A0A934R1C2"/>
<feature type="signal peptide" evidence="2">
    <location>
        <begin position="1"/>
        <end position="27"/>
    </location>
</feature>
<dbReference type="InterPro" id="IPR052940">
    <property type="entry name" value="Carb_Esterase_6"/>
</dbReference>
<dbReference type="SUPFAM" id="SSF52266">
    <property type="entry name" value="SGNH hydrolase"/>
    <property type="match status" value="1"/>
</dbReference>
<dbReference type="GO" id="GO:0016788">
    <property type="term" value="F:hydrolase activity, acting on ester bonds"/>
    <property type="evidence" value="ECO:0007669"/>
    <property type="project" value="UniProtKB-ARBA"/>
</dbReference>
<reference evidence="4" key="1">
    <citation type="submission" date="2021-01" db="EMBL/GenBank/DDBJ databases">
        <title>Modified the classification status of verrucomicrobia.</title>
        <authorList>
            <person name="Feng X."/>
        </authorList>
    </citation>
    <scope>NUCLEOTIDE SEQUENCE</scope>
    <source>
        <strain evidence="4">JCM 18052</strain>
    </source>
</reference>
<evidence type="ECO:0000313" key="5">
    <source>
        <dbReference type="Proteomes" id="UP000600139"/>
    </source>
</evidence>
<evidence type="ECO:0000313" key="4">
    <source>
        <dbReference type="EMBL" id="MBK1814949.1"/>
    </source>
</evidence>